<dbReference type="AlphaFoldDB" id="A0AAN9QQK4"/>
<proteinExistence type="predicted"/>
<comment type="caution">
    <text evidence="2">The sequence shown here is derived from an EMBL/GenBank/DDBJ whole genome shotgun (WGS) entry which is preliminary data.</text>
</comment>
<evidence type="ECO:0000313" key="2">
    <source>
        <dbReference type="EMBL" id="KAK7339768.1"/>
    </source>
</evidence>
<evidence type="ECO:0000313" key="3">
    <source>
        <dbReference type="Proteomes" id="UP001367508"/>
    </source>
</evidence>
<evidence type="ECO:0000256" key="1">
    <source>
        <dbReference type="SAM" id="Phobius"/>
    </source>
</evidence>
<reference evidence="2 3" key="1">
    <citation type="submission" date="2024-01" db="EMBL/GenBank/DDBJ databases">
        <title>The genomes of 5 underutilized Papilionoideae crops provide insights into root nodulation and disease resistanc.</title>
        <authorList>
            <person name="Jiang F."/>
        </authorList>
    </citation>
    <scope>NUCLEOTIDE SEQUENCE [LARGE SCALE GENOMIC DNA]</scope>
    <source>
        <strain evidence="2">LVBAO_FW01</strain>
        <tissue evidence="2">Leaves</tissue>
    </source>
</reference>
<protein>
    <submittedName>
        <fullName evidence="2">Uncharacterized protein</fullName>
    </submittedName>
</protein>
<keyword evidence="1" id="KW-1133">Transmembrane helix</keyword>
<keyword evidence="3" id="KW-1185">Reference proteome</keyword>
<keyword evidence="1" id="KW-0812">Transmembrane</keyword>
<feature type="transmembrane region" description="Helical" evidence="1">
    <location>
        <begin position="44"/>
        <end position="69"/>
    </location>
</feature>
<sequence length="81" mass="9009">MGPTYVATIYFHFLALLPNSNLPPALNSSPNHPSDLPRDLRNLFLTHFAAIAYPRGFATLLSNFFFFVLSHSLGWSSGLVE</sequence>
<keyword evidence="1" id="KW-0472">Membrane</keyword>
<name>A0AAN9QQK4_CANGL</name>
<gene>
    <name evidence="2" type="ORF">VNO77_20450</name>
</gene>
<accession>A0AAN9QQK4</accession>
<dbReference type="Proteomes" id="UP001367508">
    <property type="component" value="Unassembled WGS sequence"/>
</dbReference>
<organism evidence="2 3">
    <name type="scientific">Canavalia gladiata</name>
    <name type="common">Sword bean</name>
    <name type="synonym">Dolichos gladiatus</name>
    <dbReference type="NCBI Taxonomy" id="3824"/>
    <lineage>
        <taxon>Eukaryota</taxon>
        <taxon>Viridiplantae</taxon>
        <taxon>Streptophyta</taxon>
        <taxon>Embryophyta</taxon>
        <taxon>Tracheophyta</taxon>
        <taxon>Spermatophyta</taxon>
        <taxon>Magnoliopsida</taxon>
        <taxon>eudicotyledons</taxon>
        <taxon>Gunneridae</taxon>
        <taxon>Pentapetalae</taxon>
        <taxon>rosids</taxon>
        <taxon>fabids</taxon>
        <taxon>Fabales</taxon>
        <taxon>Fabaceae</taxon>
        <taxon>Papilionoideae</taxon>
        <taxon>50 kb inversion clade</taxon>
        <taxon>NPAAA clade</taxon>
        <taxon>indigoferoid/millettioid clade</taxon>
        <taxon>Phaseoleae</taxon>
        <taxon>Canavalia</taxon>
    </lineage>
</organism>
<dbReference type="EMBL" id="JAYMYQ010000004">
    <property type="protein sequence ID" value="KAK7339768.1"/>
    <property type="molecule type" value="Genomic_DNA"/>
</dbReference>